<feature type="non-terminal residue" evidence="2">
    <location>
        <position position="758"/>
    </location>
</feature>
<feature type="compositionally biased region" description="Low complexity" evidence="1">
    <location>
        <begin position="556"/>
        <end position="570"/>
    </location>
</feature>
<feature type="compositionally biased region" description="Polar residues" evidence="1">
    <location>
        <begin position="375"/>
        <end position="405"/>
    </location>
</feature>
<dbReference type="EMBL" id="SNRW01001057">
    <property type="protein sequence ID" value="KAA6397989.1"/>
    <property type="molecule type" value="Genomic_DNA"/>
</dbReference>
<sequence>MAFANLHSDFEFDDDLDNDKTQPKKVAAGVSGGDLMKSDIFKGRYTSEELQEKAKTLMDHQTIAQRERLKANQNTIVSSKLKVLLSNAKGSEKTQNELAREQIINQGLQLLGDGRGLSNADASELSPRTLLNRKEKAQVLGREDKDWKLVIPLKSENEAGLVMNKAILDQAKTEFAVHYLVETNIPATNEAVQAVRERPTGIKDQGTVAKEKLRADIQERLKRTAQEKLDQLMVAKKTARSIAKKKGIGKYKQFDGANTDHISESENDSNIDNQKDKDKANQNQVKQGLASPQIGKFKKQKTFMEIEEDKQKKIKEREKREEINADKEIGIILQRNLDQLKSHTQTGAVIKRVLSQPKEVPEYDDDWRNKLYKQSQRRQNNQEMNTTQTSSQTPRFNQEVSNQSHIGADKLQSILKGDNKYKESAEDIKWKNIKTWKHSLNNLSHHIYSSTVSRLDDHWEYSVLMDKKKKEEEEKEKIELMRQLEQRAQEDRERSANEEREKLRLKRKQEDQFEYDEYGDDLMDEKQALEQEKQEKEKEKKERERREQERRDGIRSSNTNNTNNNNTSNNGQLFNNDNGQKGWLLRQRHVKPKTKVKSKVMQITNELIQKQQQWQDQIFQGGIMGENGTEQPEMSRYLKLSNEKQPKYLQDIIELQLKSKFDPDAVMKQLRQREQLKAVGVLSKTGGNIKDKKNQEQNKKDTQNGAQNKQQTVKNVKQLNKIDQNDPIDEEENENENEIQEEGTVEDQQNGLKNKDNT</sequence>
<feature type="compositionally biased region" description="Basic and acidic residues" evidence="1">
    <location>
        <begin position="689"/>
        <end position="702"/>
    </location>
</feature>
<proteinExistence type="predicted"/>
<feature type="compositionally biased region" description="Acidic residues" evidence="1">
    <location>
        <begin position="726"/>
        <end position="745"/>
    </location>
</feature>
<feature type="region of interest" description="Disordered" evidence="1">
    <location>
        <begin position="486"/>
        <end position="505"/>
    </location>
</feature>
<feature type="compositionally biased region" description="Basic and acidic residues" evidence="1">
    <location>
        <begin position="531"/>
        <end position="554"/>
    </location>
</feature>
<feature type="compositionally biased region" description="Low complexity" evidence="1">
    <location>
        <begin position="703"/>
        <end position="722"/>
    </location>
</feature>
<dbReference type="AlphaFoldDB" id="A0A5J4WUX5"/>
<name>A0A5J4WUX5_9EUKA</name>
<organism evidence="2 3">
    <name type="scientific">Streblomastix strix</name>
    <dbReference type="NCBI Taxonomy" id="222440"/>
    <lineage>
        <taxon>Eukaryota</taxon>
        <taxon>Metamonada</taxon>
        <taxon>Preaxostyla</taxon>
        <taxon>Oxymonadida</taxon>
        <taxon>Streblomastigidae</taxon>
        <taxon>Streblomastix</taxon>
    </lineage>
</organism>
<evidence type="ECO:0000313" key="3">
    <source>
        <dbReference type="Proteomes" id="UP000324800"/>
    </source>
</evidence>
<evidence type="ECO:0000313" key="2">
    <source>
        <dbReference type="EMBL" id="KAA6397989.1"/>
    </source>
</evidence>
<gene>
    <name evidence="2" type="ORF">EZS28_006481</name>
</gene>
<dbReference type="Proteomes" id="UP000324800">
    <property type="component" value="Unassembled WGS sequence"/>
</dbReference>
<feature type="region of interest" description="Disordered" evidence="1">
    <location>
        <begin position="531"/>
        <end position="579"/>
    </location>
</feature>
<accession>A0A5J4WUX5</accession>
<reference evidence="2 3" key="1">
    <citation type="submission" date="2019-03" db="EMBL/GenBank/DDBJ databases">
        <title>Single cell metagenomics reveals metabolic interactions within the superorganism composed of flagellate Streblomastix strix and complex community of Bacteroidetes bacteria on its surface.</title>
        <authorList>
            <person name="Treitli S.C."/>
            <person name="Kolisko M."/>
            <person name="Husnik F."/>
            <person name="Keeling P."/>
            <person name="Hampl V."/>
        </authorList>
    </citation>
    <scope>NUCLEOTIDE SEQUENCE [LARGE SCALE GENOMIC DNA]</scope>
    <source>
        <strain evidence="2">ST1C</strain>
    </source>
</reference>
<protein>
    <submittedName>
        <fullName evidence="2">Uncharacterized protein</fullName>
    </submittedName>
</protein>
<feature type="region of interest" description="Disordered" evidence="1">
    <location>
        <begin position="375"/>
        <end position="408"/>
    </location>
</feature>
<feature type="compositionally biased region" description="Basic and acidic residues" evidence="1">
    <location>
        <begin position="486"/>
        <end position="502"/>
    </location>
</feature>
<comment type="caution">
    <text evidence="2">The sequence shown here is derived from an EMBL/GenBank/DDBJ whole genome shotgun (WGS) entry which is preliminary data.</text>
</comment>
<evidence type="ECO:0000256" key="1">
    <source>
        <dbReference type="SAM" id="MobiDB-lite"/>
    </source>
</evidence>
<feature type="region of interest" description="Disordered" evidence="1">
    <location>
        <begin position="681"/>
        <end position="758"/>
    </location>
</feature>
<feature type="region of interest" description="Disordered" evidence="1">
    <location>
        <begin position="253"/>
        <end position="289"/>
    </location>
</feature>